<feature type="region of interest" description="Disordered" evidence="1">
    <location>
        <begin position="1"/>
        <end position="120"/>
    </location>
</feature>
<protein>
    <submittedName>
        <fullName evidence="2">Uncharacterized protein</fullName>
    </submittedName>
</protein>
<gene>
    <name evidence="2" type="ORF">CHLRE_07g313143v5</name>
</gene>
<reference evidence="2 3" key="1">
    <citation type="journal article" date="2007" name="Science">
        <title>The Chlamydomonas genome reveals the evolution of key animal and plant functions.</title>
        <authorList>
            <person name="Merchant S.S."/>
            <person name="Prochnik S.E."/>
            <person name="Vallon O."/>
            <person name="Harris E.H."/>
            <person name="Karpowicz S.J."/>
            <person name="Witman G.B."/>
            <person name="Terry A."/>
            <person name="Salamov A."/>
            <person name="Fritz-Laylin L.K."/>
            <person name="Marechal-Drouard L."/>
            <person name="Marshall W.F."/>
            <person name="Qu L.H."/>
            <person name="Nelson D.R."/>
            <person name="Sanderfoot A.A."/>
            <person name="Spalding M.H."/>
            <person name="Kapitonov V.V."/>
            <person name="Ren Q."/>
            <person name="Ferris P."/>
            <person name="Lindquist E."/>
            <person name="Shapiro H."/>
            <person name="Lucas S.M."/>
            <person name="Grimwood J."/>
            <person name="Schmutz J."/>
            <person name="Cardol P."/>
            <person name="Cerutti H."/>
            <person name="Chanfreau G."/>
            <person name="Chen C.L."/>
            <person name="Cognat V."/>
            <person name="Croft M.T."/>
            <person name="Dent R."/>
            <person name="Dutcher S."/>
            <person name="Fernandez E."/>
            <person name="Fukuzawa H."/>
            <person name="Gonzalez-Ballester D."/>
            <person name="Gonzalez-Halphen D."/>
            <person name="Hallmann A."/>
            <person name="Hanikenne M."/>
            <person name="Hippler M."/>
            <person name="Inwood W."/>
            <person name="Jabbari K."/>
            <person name="Kalanon M."/>
            <person name="Kuras R."/>
            <person name="Lefebvre P.A."/>
            <person name="Lemaire S.D."/>
            <person name="Lobanov A.V."/>
            <person name="Lohr M."/>
            <person name="Manuell A."/>
            <person name="Meier I."/>
            <person name="Mets L."/>
            <person name="Mittag M."/>
            <person name="Mittelmeier T."/>
            <person name="Moroney J.V."/>
            <person name="Moseley J."/>
            <person name="Napoli C."/>
            <person name="Nedelcu A.M."/>
            <person name="Niyogi K."/>
            <person name="Novoselov S.V."/>
            <person name="Paulsen I.T."/>
            <person name="Pazour G."/>
            <person name="Purton S."/>
            <person name="Ral J.P."/>
            <person name="Riano-Pachon D.M."/>
            <person name="Riekhof W."/>
            <person name="Rymarquis L."/>
            <person name="Schroda M."/>
            <person name="Stern D."/>
            <person name="Umen J."/>
            <person name="Willows R."/>
            <person name="Wilson N."/>
            <person name="Zimmer S.L."/>
            <person name="Allmer J."/>
            <person name="Balk J."/>
            <person name="Bisova K."/>
            <person name="Chen C.J."/>
            <person name="Elias M."/>
            <person name="Gendler K."/>
            <person name="Hauser C."/>
            <person name="Lamb M.R."/>
            <person name="Ledford H."/>
            <person name="Long J.C."/>
            <person name="Minagawa J."/>
            <person name="Page M.D."/>
            <person name="Pan J."/>
            <person name="Pootakham W."/>
            <person name="Roje S."/>
            <person name="Rose A."/>
            <person name="Stahlberg E."/>
            <person name="Terauchi A.M."/>
            <person name="Yang P."/>
            <person name="Ball S."/>
            <person name="Bowler C."/>
            <person name="Dieckmann C.L."/>
            <person name="Gladyshev V.N."/>
            <person name="Green P."/>
            <person name="Jorgensen R."/>
            <person name="Mayfield S."/>
            <person name="Mueller-Roeber B."/>
            <person name="Rajamani S."/>
            <person name="Sayre R.T."/>
            <person name="Brokstein P."/>
            <person name="Dubchak I."/>
            <person name="Goodstein D."/>
            <person name="Hornick L."/>
            <person name="Huang Y.W."/>
            <person name="Jhaveri J."/>
            <person name="Luo Y."/>
            <person name="Martinez D."/>
            <person name="Ngau W.C."/>
            <person name="Otillar B."/>
            <person name="Poliakov A."/>
            <person name="Porter A."/>
            <person name="Szajkowski L."/>
            <person name="Werner G."/>
            <person name="Zhou K."/>
            <person name="Grigoriev I.V."/>
            <person name="Rokhsar D.S."/>
            <person name="Grossman A.R."/>
        </authorList>
    </citation>
    <scope>NUCLEOTIDE SEQUENCE [LARGE SCALE GENOMIC DNA]</scope>
    <source>
        <strain evidence="3">CC-503</strain>
    </source>
</reference>
<dbReference type="EMBL" id="CM008968">
    <property type="protein sequence ID" value="PNW80333.1"/>
    <property type="molecule type" value="Genomic_DNA"/>
</dbReference>
<feature type="region of interest" description="Disordered" evidence="1">
    <location>
        <begin position="717"/>
        <end position="764"/>
    </location>
</feature>
<dbReference type="RefSeq" id="XP_001700960.2">
    <property type="nucleotide sequence ID" value="XM_001700908.2"/>
</dbReference>
<evidence type="ECO:0000313" key="3">
    <source>
        <dbReference type="Proteomes" id="UP000006906"/>
    </source>
</evidence>
<feature type="compositionally biased region" description="Acidic residues" evidence="1">
    <location>
        <begin position="751"/>
        <end position="764"/>
    </location>
</feature>
<dbReference type="Gramene" id="PNW80333">
    <property type="protein sequence ID" value="PNW80333"/>
    <property type="gene ID" value="CHLRE_07g313143v5"/>
</dbReference>
<feature type="compositionally biased region" description="Basic and acidic residues" evidence="1">
    <location>
        <begin position="104"/>
        <end position="116"/>
    </location>
</feature>
<dbReference type="Proteomes" id="UP000006906">
    <property type="component" value="Chromosome 7"/>
</dbReference>
<feature type="compositionally biased region" description="Low complexity" evidence="1">
    <location>
        <begin position="633"/>
        <end position="650"/>
    </location>
</feature>
<proteinExistence type="predicted"/>
<feature type="compositionally biased region" description="Low complexity" evidence="1">
    <location>
        <begin position="202"/>
        <end position="213"/>
    </location>
</feature>
<feature type="region of interest" description="Disordered" evidence="1">
    <location>
        <begin position="588"/>
        <end position="659"/>
    </location>
</feature>
<organism evidence="2 3">
    <name type="scientific">Chlamydomonas reinhardtii</name>
    <name type="common">Chlamydomonas smithii</name>
    <dbReference type="NCBI Taxonomy" id="3055"/>
    <lineage>
        <taxon>Eukaryota</taxon>
        <taxon>Viridiplantae</taxon>
        <taxon>Chlorophyta</taxon>
        <taxon>core chlorophytes</taxon>
        <taxon>Chlorophyceae</taxon>
        <taxon>CS clade</taxon>
        <taxon>Chlamydomonadales</taxon>
        <taxon>Chlamydomonadaceae</taxon>
        <taxon>Chlamydomonas</taxon>
    </lineage>
</organism>
<feature type="compositionally biased region" description="Low complexity" evidence="1">
    <location>
        <begin position="76"/>
        <end position="102"/>
    </location>
</feature>
<evidence type="ECO:0000313" key="2">
    <source>
        <dbReference type="EMBL" id="PNW80333.1"/>
    </source>
</evidence>
<name>A0A2K3DIH0_CHLRE</name>
<feature type="compositionally biased region" description="Basic and acidic residues" evidence="1">
    <location>
        <begin position="736"/>
        <end position="750"/>
    </location>
</feature>
<dbReference type="ExpressionAtlas" id="A0A2K3DIH0">
    <property type="expression patterns" value="baseline and differential"/>
</dbReference>
<accession>A0A2K3DIH0</accession>
<keyword evidence="3" id="KW-1185">Reference proteome</keyword>
<dbReference type="PaxDb" id="3055-EDP07214"/>
<sequence>MESCQRMTRSRAKALGTTPMTAAAPTPDPKTTGRRGRRGAAAAAEQSAPALEKQLFQDEPVTEQQAQQEDVPVPEPSLEQPAPESSEQEQQSSEPADQASADPDSDKESHELHTDSHVLMASPIPMALPVPIAADNTAAAEEMQPLQLNLDAAAPAPAVAPRPAPAPQPSPLQAAAQPPASPMPIPMSPMALEMQPAPSPAPVAANAAASPMPAGTPLSFTSDLGAAPGQPGGLSMPATPLSFNSMADAVDAAEFSPMPDDDEMGGGSPISLSGDPVIATPAPMQQQDADMADNATPAGNMALQPAAVEENPMTFASDRPLTPMADPSPMAGFLGMAPASVPHPAAAVQARLSEPAAGFVGFSPLPMHVAGTDAQVESPSLDGLIVPAAAAAGASPSPFSLTPPMPPLGQLQDITFSPLPGTAVTPIAGLAPVQPAASPMGAVLPVPAPTPEGAAAPGYALALTPLAGAIAEMQPAAAEEEDEMAMEEDCDMNGAPMCEEPAASTPLAAPTPAAAASKTPAAATPGARMFTPKLVSTASKATPQAKTPTMVSAKSPYVNVESRYNKPRTPAAVTPVAPVAAATTKSIKRVSITTPEGPRSTAPQRQVVPTPYRPKSAAAEAPSPLPIAEPTEEVQQQQQAPVLAPEAAAAAEERRAKAAERLKSIHDAETGAASVPSYLAPTQAFANKAAGKALKSKVEAGDYDPRSLRQLKREVKEAMAKKAEKAGGASSLTAPRDVKLTPKVAERDLAMPDDQEDSDHEAEYNEAQENVLVEAMGGLEVAPPASKAMPLRGLPAPQGRHLRFDDKGKAAESPQRTVLRGLPVASGKYKRFE</sequence>
<feature type="compositionally biased region" description="Low complexity" evidence="1">
    <location>
        <begin position="14"/>
        <end position="25"/>
    </location>
</feature>
<dbReference type="AlphaFoldDB" id="A0A2K3DIH0"/>
<dbReference type="OrthoDB" id="568476at2759"/>
<feature type="compositionally biased region" description="Pro residues" evidence="1">
    <location>
        <begin position="158"/>
        <end position="170"/>
    </location>
</feature>
<dbReference type="GeneID" id="5726331"/>
<evidence type="ECO:0000256" key="1">
    <source>
        <dbReference type="SAM" id="MobiDB-lite"/>
    </source>
</evidence>
<dbReference type="KEGG" id="cre:CHLRE_07g313143v5"/>
<dbReference type="OMA" id="DADYWIH"/>
<feature type="region of interest" description="Disordered" evidence="1">
    <location>
        <begin position="156"/>
        <end position="230"/>
    </location>
</feature>
<dbReference type="InParanoid" id="A0A2K3DIH0"/>